<evidence type="ECO:0000256" key="4">
    <source>
        <dbReference type="ARBA" id="ARBA00022679"/>
    </source>
</evidence>
<dbReference type="PANTHER" id="PTHR43065:SF10">
    <property type="entry name" value="PEROXIDE STRESS-ACTIVATED HISTIDINE KINASE MAK3"/>
    <property type="match status" value="1"/>
</dbReference>
<dbReference type="RefSeq" id="WP_089024022.1">
    <property type="nucleotide sequence ID" value="NZ_NIQC01000022.1"/>
</dbReference>
<feature type="domain" description="Histidine kinase" evidence="9">
    <location>
        <begin position="1"/>
        <end position="107"/>
    </location>
</feature>
<evidence type="ECO:0000256" key="8">
    <source>
        <dbReference type="ARBA" id="ARBA00023012"/>
    </source>
</evidence>
<reference evidence="10 11" key="1">
    <citation type="submission" date="2017-06" db="EMBL/GenBank/DDBJ databases">
        <title>Draft Genome Sequence of Natranaerobius trueperi halophilic, alkalithermophilic bacteria from soda lakes.</title>
        <authorList>
            <person name="Zhao B."/>
        </authorList>
    </citation>
    <scope>NUCLEOTIDE SEQUENCE [LARGE SCALE GENOMIC DNA]</scope>
    <source>
        <strain evidence="10 11">DSM 18760</strain>
    </source>
</reference>
<evidence type="ECO:0000256" key="6">
    <source>
        <dbReference type="ARBA" id="ARBA00022777"/>
    </source>
</evidence>
<protein>
    <recommendedName>
        <fullName evidence="2">histidine kinase</fullName>
        <ecNumber evidence="2">2.7.13.3</ecNumber>
    </recommendedName>
</protein>
<dbReference type="OrthoDB" id="9797586at2"/>
<dbReference type="SMART" id="SM00387">
    <property type="entry name" value="HATPase_c"/>
    <property type="match status" value="1"/>
</dbReference>
<dbReference type="Gene3D" id="3.30.565.10">
    <property type="entry name" value="Histidine kinase-like ATPase, C-terminal domain"/>
    <property type="match status" value="1"/>
</dbReference>
<keyword evidence="5" id="KW-0547">Nucleotide-binding</keyword>
<dbReference type="PANTHER" id="PTHR43065">
    <property type="entry name" value="SENSOR HISTIDINE KINASE"/>
    <property type="match status" value="1"/>
</dbReference>
<keyword evidence="4" id="KW-0808">Transferase</keyword>
<evidence type="ECO:0000313" key="10">
    <source>
        <dbReference type="EMBL" id="OWZ83275.1"/>
    </source>
</evidence>
<dbReference type="InterPro" id="IPR005467">
    <property type="entry name" value="His_kinase_dom"/>
</dbReference>
<sequence length="182" mass="20715">MKELSLHLLDLIQNSIEASATKIYVKVYLSYVNDQLIIEVIDNGKGIEDSLKEQVTDPFKTTRTTRRVGLGLSLLEMKAKQCDGGIKVESNLKGLGTKVSVWFKYSHWDRPPIGKLINTIITVFQANPDLDLEFSYQVENSNFEFSTEEVKAVLNKDAFRNLKVLNWVKEYLEENIQLNGGD</sequence>
<proteinExistence type="predicted"/>
<evidence type="ECO:0000256" key="7">
    <source>
        <dbReference type="ARBA" id="ARBA00022840"/>
    </source>
</evidence>
<dbReference type="InterPro" id="IPR004358">
    <property type="entry name" value="Sig_transdc_His_kin-like_C"/>
</dbReference>
<gene>
    <name evidence="10" type="ORF">CDO51_09455</name>
</gene>
<dbReference type="GO" id="GO:0000160">
    <property type="term" value="P:phosphorelay signal transduction system"/>
    <property type="evidence" value="ECO:0007669"/>
    <property type="project" value="UniProtKB-KW"/>
</dbReference>
<evidence type="ECO:0000256" key="2">
    <source>
        <dbReference type="ARBA" id="ARBA00012438"/>
    </source>
</evidence>
<dbReference type="EMBL" id="NIQC01000022">
    <property type="protein sequence ID" value="OWZ83275.1"/>
    <property type="molecule type" value="Genomic_DNA"/>
</dbReference>
<dbReference type="PRINTS" id="PR00344">
    <property type="entry name" value="BCTRLSENSOR"/>
</dbReference>
<keyword evidence="11" id="KW-1185">Reference proteome</keyword>
<comment type="catalytic activity">
    <reaction evidence="1">
        <text>ATP + protein L-histidine = ADP + protein N-phospho-L-histidine.</text>
        <dbReference type="EC" id="2.7.13.3"/>
    </reaction>
</comment>
<keyword evidence="7 10" id="KW-0067">ATP-binding</keyword>
<dbReference type="GO" id="GO:0005524">
    <property type="term" value="F:ATP binding"/>
    <property type="evidence" value="ECO:0007669"/>
    <property type="project" value="UniProtKB-KW"/>
</dbReference>
<comment type="caution">
    <text evidence="10">The sequence shown here is derived from an EMBL/GenBank/DDBJ whole genome shotgun (WGS) entry which is preliminary data.</text>
</comment>
<keyword evidence="6" id="KW-0418">Kinase</keyword>
<name>A0A226BWD1_9FIRM</name>
<dbReference type="AlphaFoldDB" id="A0A226BWD1"/>
<evidence type="ECO:0000256" key="3">
    <source>
        <dbReference type="ARBA" id="ARBA00022553"/>
    </source>
</evidence>
<dbReference type="Pfam" id="PF02518">
    <property type="entry name" value="HATPase_c"/>
    <property type="match status" value="1"/>
</dbReference>
<evidence type="ECO:0000256" key="1">
    <source>
        <dbReference type="ARBA" id="ARBA00000085"/>
    </source>
</evidence>
<dbReference type="Proteomes" id="UP000214588">
    <property type="component" value="Unassembled WGS sequence"/>
</dbReference>
<dbReference type="EC" id="2.7.13.3" evidence="2"/>
<dbReference type="PROSITE" id="PS50109">
    <property type="entry name" value="HIS_KIN"/>
    <property type="match status" value="1"/>
</dbReference>
<evidence type="ECO:0000259" key="9">
    <source>
        <dbReference type="PROSITE" id="PS50109"/>
    </source>
</evidence>
<evidence type="ECO:0000256" key="5">
    <source>
        <dbReference type="ARBA" id="ARBA00022741"/>
    </source>
</evidence>
<accession>A0A226BWD1</accession>
<dbReference type="GO" id="GO:0004673">
    <property type="term" value="F:protein histidine kinase activity"/>
    <property type="evidence" value="ECO:0007669"/>
    <property type="project" value="UniProtKB-EC"/>
</dbReference>
<dbReference type="SUPFAM" id="SSF55874">
    <property type="entry name" value="ATPase domain of HSP90 chaperone/DNA topoisomerase II/histidine kinase"/>
    <property type="match status" value="1"/>
</dbReference>
<keyword evidence="8" id="KW-0902">Two-component regulatory system</keyword>
<dbReference type="InterPro" id="IPR003594">
    <property type="entry name" value="HATPase_dom"/>
</dbReference>
<evidence type="ECO:0000313" key="11">
    <source>
        <dbReference type="Proteomes" id="UP000214588"/>
    </source>
</evidence>
<organism evidence="10 11">
    <name type="scientific">Natranaerobius trueperi</name>
    <dbReference type="NCBI Taxonomy" id="759412"/>
    <lineage>
        <taxon>Bacteria</taxon>
        <taxon>Bacillati</taxon>
        <taxon>Bacillota</taxon>
        <taxon>Clostridia</taxon>
        <taxon>Natranaerobiales</taxon>
        <taxon>Natranaerobiaceae</taxon>
        <taxon>Natranaerobius</taxon>
    </lineage>
</organism>
<keyword evidence="3" id="KW-0597">Phosphoprotein</keyword>
<dbReference type="InterPro" id="IPR036890">
    <property type="entry name" value="HATPase_C_sf"/>
</dbReference>